<name>A0A2G3DWI4_9FIRM</name>
<protein>
    <submittedName>
        <fullName evidence="1">Uncharacterized protein</fullName>
    </submittedName>
</protein>
<dbReference type="AlphaFoldDB" id="A0A2G3DWI4"/>
<proteinExistence type="predicted"/>
<organism evidence="1 2">
    <name type="scientific">Pseudobutyrivibrio ruminis</name>
    <dbReference type="NCBI Taxonomy" id="46206"/>
    <lineage>
        <taxon>Bacteria</taxon>
        <taxon>Bacillati</taxon>
        <taxon>Bacillota</taxon>
        <taxon>Clostridia</taxon>
        <taxon>Lachnospirales</taxon>
        <taxon>Lachnospiraceae</taxon>
        <taxon>Pseudobutyrivibrio</taxon>
    </lineage>
</organism>
<accession>A0A2G3DWI4</accession>
<reference evidence="1 2" key="2">
    <citation type="submission" date="2017-10" db="EMBL/GenBank/DDBJ databases">
        <authorList>
            <person name="Banno H."/>
            <person name="Chua N.-H."/>
        </authorList>
    </citation>
    <scope>NUCLEOTIDE SEQUENCE [LARGE SCALE GENOMIC DNA]</scope>
    <source>
        <strain evidence="1 2">JK626</strain>
    </source>
</reference>
<dbReference type="EMBL" id="PDYF01000010">
    <property type="protein sequence ID" value="PHU35386.1"/>
    <property type="molecule type" value="Genomic_DNA"/>
</dbReference>
<gene>
    <name evidence="1" type="ORF">CSX01_05315</name>
</gene>
<dbReference type="Proteomes" id="UP000225889">
    <property type="component" value="Unassembled WGS sequence"/>
</dbReference>
<evidence type="ECO:0000313" key="2">
    <source>
        <dbReference type="Proteomes" id="UP000225889"/>
    </source>
</evidence>
<comment type="caution">
    <text evidence="1">The sequence shown here is derived from an EMBL/GenBank/DDBJ whole genome shotgun (WGS) entry which is preliminary data.</text>
</comment>
<evidence type="ECO:0000313" key="1">
    <source>
        <dbReference type="EMBL" id="PHU35386.1"/>
    </source>
</evidence>
<reference evidence="1 2" key="1">
    <citation type="submission" date="2017-10" db="EMBL/GenBank/DDBJ databases">
        <title>Resolving the taxonomy of Roseburia spp., Eubacterium rectale and Agathobacter spp. through phylogenomic analysis.</title>
        <authorList>
            <person name="Sheridan P.O."/>
            <person name="Walker A.W."/>
            <person name="Duncan S.H."/>
            <person name="Scott K.P."/>
            <person name="Toole P.W.O."/>
            <person name="Luis P."/>
            <person name="Flint H.J."/>
        </authorList>
    </citation>
    <scope>NUCLEOTIDE SEQUENCE [LARGE SCALE GENOMIC DNA]</scope>
    <source>
        <strain evidence="1 2">JK626</strain>
    </source>
</reference>
<sequence>MYMRKVFCNDRSGFLEKVKIMFTEFDEFLLTCGYFEIRDWNTDSAEVVSSESGHYWIIKKFDKEGYPGLVLYHSHDGRSYHVHFCYKDHDIAPAVSEIMSHDRYQKKKMKLRNKITKVSNRELMMAL</sequence>